<feature type="chain" id="PRO_5039220491" description="SH3b domain-containing protein" evidence="1">
    <location>
        <begin position="32"/>
        <end position="135"/>
    </location>
</feature>
<sequence length="135" mass="14455">MSRTFVNRAGRLTAGALVVAALGGSLFAAQAQAQASPDAPGRPIGTVNALTGVNERMHPSTDSSVRGVLRHRVQIGLRCKVRAQDVSGNNLWYQLRDRSTWVTAKYIDGAGDVPYCRSLTRSAVDQSIESRNAMG</sequence>
<dbReference type="EMBL" id="LFXA01000007">
    <property type="protein sequence ID" value="KNB52325.1"/>
    <property type="molecule type" value="Genomic_DNA"/>
</dbReference>
<keyword evidence="1" id="KW-0732">Signal</keyword>
<gene>
    <name evidence="2" type="ORF">AC230_12355</name>
</gene>
<reference evidence="3" key="1">
    <citation type="submission" date="2015-07" db="EMBL/GenBank/DDBJ databases">
        <title>Draft genome sequence of Streptomyces sp. CMAA 1322, a bacterium isolated from Caatinga biome, from dry forest semiarid of Brazil.</title>
        <authorList>
            <person name="Santos S.N."/>
            <person name="Gacesa R."/>
            <person name="Taketani R.G."/>
            <person name="Long P.F."/>
            <person name="Melo I.S."/>
        </authorList>
    </citation>
    <scope>NUCLEOTIDE SEQUENCE [LARGE SCALE GENOMIC DNA]</scope>
    <source>
        <strain evidence="3">CMAA 1322</strain>
    </source>
</reference>
<dbReference type="RefSeq" id="WP_049716181.1">
    <property type="nucleotide sequence ID" value="NZ_LFXA01000007.1"/>
</dbReference>
<dbReference type="Proteomes" id="UP000037288">
    <property type="component" value="Unassembled WGS sequence"/>
</dbReference>
<feature type="signal peptide" evidence="1">
    <location>
        <begin position="1"/>
        <end position="31"/>
    </location>
</feature>
<dbReference type="OrthoDB" id="3482365at2"/>
<dbReference type="AlphaFoldDB" id="A0A0K9XG19"/>
<evidence type="ECO:0008006" key="4">
    <source>
        <dbReference type="Google" id="ProtNLM"/>
    </source>
</evidence>
<keyword evidence="3" id="KW-1185">Reference proteome</keyword>
<accession>A0A0K9XG19</accession>
<comment type="caution">
    <text evidence="2">The sequence shown here is derived from an EMBL/GenBank/DDBJ whole genome shotgun (WGS) entry which is preliminary data.</text>
</comment>
<protein>
    <recommendedName>
        <fullName evidence="4">SH3b domain-containing protein</fullName>
    </recommendedName>
</protein>
<evidence type="ECO:0000313" key="2">
    <source>
        <dbReference type="EMBL" id="KNB52325.1"/>
    </source>
</evidence>
<dbReference type="PATRIC" id="fig|1678637.3.peg.2665"/>
<evidence type="ECO:0000256" key="1">
    <source>
        <dbReference type="SAM" id="SignalP"/>
    </source>
</evidence>
<name>A0A0K9XG19_9ACTN</name>
<evidence type="ECO:0000313" key="3">
    <source>
        <dbReference type="Proteomes" id="UP000037288"/>
    </source>
</evidence>
<proteinExistence type="predicted"/>
<dbReference type="STRING" id="1678637.AC230_12355"/>
<organism evidence="2 3">
    <name type="scientific">Streptomyces caatingaensis</name>
    <dbReference type="NCBI Taxonomy" id="1678637"/>
    <lineage>
        <taxon>Bacteria</taxon>
        <taxon>Bacillati</taxon>
        <taxon>Actinomycetota</taxon>
        <taxon>Actinomycetes</taxon>
        <taxon>Kitasatosporales</taxon>
        <taxon>Streptomycetaceae</taxon>
        <taxon>Streptomyces</taxon>
    </lineage>
</organism>